<protein>
    <submittedName>
        <fullName evidence="2">Uncharacterized protein</fullName>
    </submittedName>
</protein>
<comment type="caution">
    <text evidence="2">The sequence shown here is derived from an EMBL/GenBank/DDBJ whole genome shotgun (WGS) entry which is preliminary data.</text>
</comment>
<dbReference type="Proteomes" id="UP000538147">
    <property type="component" value="Unassembled WGS sequence"/>
</dbReference>
<gene>
    <name evidence="2" type="ORF">FHS79_001372</name>
</gene>
<sequence>MTDQRRDAVNIRQGIPHGQAITPAIDLGAGSVNCWAFRPVEDARLETSGIGHAAHEPAEGLDLRHKMTLADSAYRGIARQGAGIICIEREQGSARTSPSGGRRSFASGVAGADHKNIPTTHAASLQRWPSMFHVKQHRYFPMQNRLKI</sequence>
<dbReference type="EMBL" id="JACIIV010000008">
    <property type="protein sequence ID" value="MBB6227208.1"/>
    <property type="molecule type" value="Genomic_DNA"/>
</dbReference>
<keyword evidence="3" id="KW-1185">Reference proteome</keyword>
<dbReference type="AntiFam" id="ANF00154">
    <property type="entry name" value="Shadow ORF (opposite mnmG)"/>
</dbReference>
<feature type="region of interest" description="Disordered" evidence="1">
    <location>
        <begin position="92"/>
        <end position="113"/>
    </location>
</feature>
<dbReference type="AlphaFoldDB" id="A0A841LE04"/>
<proteinExistence type="predicted"/>
<name>A0A841LE04_9SPHN</name>
<evidence type="ECO:0000256" key="1">
    <source>
        <dbReference type="SAM" id="MobiDB-lite"/>
    </source>
</evidence>
<reference evidence="2 3" key="1">
    <citation type="submission" date="2020-08" db="EMBL/GenBank/DDBJ databases">
        <title>Genomic Encyclopedia of Type Strains, Phase IV (KMG-IV): sequencing the most valuable type-strain genomes for metagenomic binning, comparative biology and taxonomic classification.</title>
        <authorList>
            <person name="Goeker M."/>
        </authorList>
    </citation>
    <scope>NUCLEOTIDE SEQUENCE [LARGE SCALE GENOMIC DNA]</scope>
    <source>
        <strain evidence="2 3">DSM 102189</strain>
    </source>
</reference>
<evidence type="ECO:0000313" key="2">
    <source>
        <dbReference type="EMBL" id="MBB6227208.1"/>
    </source>
</evidence>
<accession>A0A841LE04</accession>
<evidence type="ECO:0000313" key="3">
    <source>
        <dbReference type="Proteomes" id="UP000538147"/>
    </source>
</evidence>
<organism evidence="2 3">
    <name type="scientific">Polymorphobacter multimanifer</name>
    <dbReference type="NCBI Taxonomy" id="1070431"/>
    <lineage>
        <taxon>Bacteria</taxon>
        <taxon>Pseudomonadati</taxon>
        <taxon>Pseudomonadota</taxon>
        <taxon>Alphaproteobacteria</taxon>
        <taxon>Sphingomonadales</taxon>
        <taxon>Sphingosinicellaceae</taxon>
        <taxon>Polymorphobacter</taxon>
    </lineage>
</organism>